<protein>
    <submittedName>
        <fullName evidence="3">Uncharacterized protein</fullName>
    </submittedName>
</protein>
<sequence length="178" mass="20231">MRNAFQQKGISFRSSRMDPKKIRANIDPSPKKGTPTGHAYVILPQQLTSQRECFDLVSGPPTIPGPERFISPDPSSFQRLPYHLEHRPLISTEGRDLWRQGSHRNKKISPFSRNDRGVIEWQNVIPPGRLPVPKRREGTPFPGKRQLPIRAHSMRVFRTGSRRFRNHARPSGSLGASG</sequence>
<dbReference type="EMBL" id="CAADFR010000059">
    <property type="protein sequence ID" value="VFK40397.1"/>
    <property type="molecule type" value="Genomic_DNA"/>
</dbReference>
<evidence type="ECO:0000313" key="3">
    <source>
        <dbReference type="EMBL" id="VFK45828.1"/>
    </source>
</evidence>
<gene>
    <name evidence="3" type="ORF">BECKSD772E_GA0070983_106116</name>
    <name evidence="2" type="ORF">BECKSD772F_GA0070984_105916</name>
</gene>
<organism evidence="3">
    <name type="scientific">Candidatus Kentrum sp. SD</name>
    <dbReference type="NCBI Taxonomy" id="2126332"/>
    <lineage>
        <taxon>Bacteria</taxon>
        <taxon>Pseudomonadati</taxon>
        <taxon>Pseudomonadota</taxon>
        <taxon>Gammaproteobacteria</taxon>
        <taxon>Candidatus Kentrum</taxon>
    </lineage>
</organism>
<evidence type="ECO:0000256" key="1">
    <source>
        <dbReference type="SAM" id="MobiDB-lite"/>
    </source>
</evidence>
<accession>A0A450YWA1</accession>
<feature type="region of interest" description="Disordered" evidence="1">
    <location>
        <begin position="1"/>
        <end position="37"/>
    </location>
</feature>
<dbReference type="EMBL" id="CAADFU010000061">
    <property type="protein sequence ID" value="VFK45828.1"/>
    <property type="molecule type" value="Genomic_DNA"/>
</dbReference>
<dbReference type="AlphaFoldDB" id="A0A450YWA1"/>
<evidence type="ECO:0000313" key="2">
    <source>
        <dbReference type="EMBL" id="VFK40397.1"/>
    </source>
</evidence>
<name>A0A450YWA1_9GAMM</name>
<proteinExistence type="predicted"/>
<feature type="compositionally biased region" description="Polar residues" evidence="1">
    <location>
        <begin position="1"/>
        <end position="14"/>
    </location>
</feature>
<reference evidence="3" key="1">
    <citation type="submission" date="2019-02" db="EMBL/GenBank/DDBJ databases">
        <authorList>
            <person name="Gruber-Vodicka R. H."/>
            <person name="Seah K. B. B."/>
        </authorList>
    </citation>
    <scope>NUCLEOTIDE SEQUENCE</scope>
    <source>
        <strain evidence="3">BECK_S1320</strain>
        <strain evidence="2">BECK_S1321</strain>
    </source>
</reference>
<feature type="compositionally biased region" description="Basic residues" evidence="1">
    <location>
        <begin position="159"/>
        <end position="168"/>
    </location>
</feature>
<feature type="region of interest" description="Disordered" evidence="1">
    <location>
        <begin position="159"/>
        <end position="178"/>
    </location>
</feature>